<accession>A0ABM0T6W5</accession>
<reference evidence="3 4" key="3">
    <citation type="submission" date="2025-05" db="UniProtKB">
        <authorList>
            <consortium name="RefSeq"/>
        </authorList>
    </citation>
    <scope>IDENTIFICATION</scope>
    <source>
        <tissue evidence="3 4">Leaf</tissue>
    </source>
</reference>
<evidence type="ECO:0000313" key="2">
    <source>
        <dbReference type="Proteomes" id="UP000694864"/>
    </source>
</evidence>
<organism evidence="2 3">
    <name type="scientific">Camelina sativa</name>
    <name type="common">False flax</name>
    <name type="synonym">Myagrum sativum</name>
    <dbReference type="NCBI Taxonomy" id="90675"/>
    <lineage>
        <taxon>Eukaryota</taxon>
        <taxon>Viridiplantae</taxon>
        <taxon>Streptophyta</taxon>
        <taxon>Embryophyta</taxon>
        <taxon>Tracheophyta</taxon>
        <taxon>Spermatophyta</taxon>
        <taxon>Magnoliopsida</taxon>
        <taxon>eudicotyledons</taxon>
        <taxon>Gunneridae</taxon>
        <taxon>Pentapetalae</taxon>
        <taxon>rosids</taxon>
        <taxon>malvids</taxon>
        <taxon>Brassicales</taxon>
        <taxon>Brassicaceae</taxon>
        <taxon>Camelineae</taxon>
        <taxon>Camelina</taxon>
    </lineage>
</organism>
<dbReference type="Proteomes" id="UP000694864">
    <property type="component" value="Chromosome 8"/>
</dbReference>
<dbReference type="InterPro" id="IPR026960">
    <property type="entry name" value="RVT-Znf"/>
</dbReference>
<evidence type="ECO:0000259" key="1">
    <source>
        <dbReference type="Pfam" id="PF13966"/>
    </source>
</evidence>
<dbReference type="RefSeq" id="XP_010421787.1">
    <property type="nucleotide sequence ID" value="XM_010423485.1"/>
</dbReference>
<dbReference type="RefSeq" id="XP_019084025.1">
    <property type="nucleotide sequence ID" value="XM_019228480.1"/>
</dbReference>
<reference evidence="2" key="1">
    <citation type="journal article" date="1997" name="Nucleic Acids Res.">
        <title>tRNAscan-SE: a program for improved detection of transfer RNA genes in genomic sequence.</title>
        <authorList>
            <person name="Lowe T.M."/>
            <person name="Eddy S.R."/>
        </authorList>
    </citation>
    <scope>NUCLEOTIDE SEQUENCE [LARGE SCALE GENOMIC DNA]</scope>
    <source>
        <strain evidence="2">r\DH55</strain>
    </source>
</reference>
<dbReference type="Pfam" id="PF13966">
    <property type="entry name" value="zf-RVT"/>
    <property type="match status" value="1"/>
</dbReference>
<evidence type="ECO:0000313" key="5">
    <source>
        <dbReference type="RefSeq" id="XP_010421787.1"/>
    </source>
</evidence>
<dbReference type="RefSeq" id="XP_010421786.1">
    <property type="nucleotide sequence ID" value="XM_010423484.1"/>
</dbReference>
<sequence length="331" mass="38427">MTSGDYLPLIEKIRMRIASWTARMLSFAGRLQLISSVLFSLTNFWISAFRLPKACIKEIDRLCSAFLWSGPSLNTKKAKVAWSEVCLPKSEGGLGLRSLEEANKRRRRHRFPLFVAIEEAIQKQQLSRSDDVYDIPLWKGKNDCYRKSFSTKDTWFHIHATHPQLPDYKAIWFTHATPKYAFLLWLVVKNRVATGDKLQQWNPQAIASCILCNHLQETTEHLFFQCSYSKLVWEGLIQKLLADNYTSHWREVITLLTGNALDKSQKFILGYAFQAAIHSLWRERNGRRHGESSLTPEHLIKLIDKNVRNRLSTLPGGQDKLIQIWFAARFY</sequence>
<proteinExistence type="predicted"/>
<dbReference type="PANTHER" id="PTHR33116">
    <property type="entry name" value="REVERSE TRANSCRIPTASE ZINC-BINDING DOMAIN-CONTAINING PROTEIN-RELATED-RELATED"/>
    <property type="match status" value="1"/>
</dbReference>
<gene>
    <name evidence="3 4 5 6" type="primary">LOC104707187</name>
</gene>
<dbReference type="RefSeq" id="XP_010421785.1">
    <property type="nucleotide sequence ID" value="XM_010423483.1"/>
</dbReference>
<dbReference type="GeneID" id="104707187"/>
<dbReference type="PANTHER" id="PTHR33116:SF84">
    <property type="entry name" value="RNA-DIRECTED DNA POLYMERASE"/>
    <property type="match status" value="1"/>
</dbReference>
<evidence type="ECO:0000313" key="6">
    <source>
        <dbReference type="RefSeq" id="XP_019084025.1"/>
    </source>
</evidence>
<reference evidence="2" key="2">
    <citation type="journal article" date="2014" name="Nat. Commun.">
        <title>The emerging biofuel crop Camelina sativa retains a highly undifferentiated hexaploid genome structure.</title>
        <authorList>
            <person name="Kagale S."/>
            <person name="Koh C."/>
            <person name="Nixon J."/>
            <person name="Bollina V."/>
            <person name="Clarke W.E."/>
            <person name="Tuteja R."/>
            <person name="Spillane C."/>
            <person name="Robinson S.J."/>
            <person name="Links M.G."/>
            <person name="Clarke C."/>
            <person name="Higgins E.E."/>
            <person name="Huebert T."/>
            <person name="Sharpe A.G."/>
            <person name="Parkin I.A."/>
        </authorList>
    </citation>
    <scope>NUCLEOTIDE SEQUENCE [LARGE SCALE GENOMIC DNA]</scope>
    <source>
        <strain evidence="2">r\DH55</strain>
    </source>
</reference>
<evidence type="ECO:0000313" key="3">
    <source>
        <dbReference type="RefSeq" id="XP_010421785.1"/>
    </source>
</evidence>
<name>A0ABM0T6W5_CAMSA</name>
<evidence type="ECO:0000313" key="4">
    <source>
        <dbReference type="RefSeq" id="XP_010421786.1"/>
    </source>
</evidence>
<feature type="domain" description="Reverse transcriptase zinc-binding" evidence="1">
    <location>
        <begin position="149"/>
        <end position="233"/>
    </location>
</feature>
<keyword evidence="2" id="KW-1185">Reference proteome</keyword>
<protein>
    <submittedName>
        <fullName evidence="3 4">Uncharacterized protein LOC104707187</fullName>
    </submittedName>
</protein>